<evidence type="ECO:0000259" key="8">
    <source>
        <dbReference type="Pfam" id="PF00933"/>
    </source>
</evidence>
<dbReference type="PRINTS" id="PR00133">
    <property type="entry name" value="GLHYDRLASE3"/>
</dbReference>
<evidence type="ECO:0000256" key="6">
    <source>
        <dbReference type="ARBA" id="ARBA00023295"/>
    </source>
</evidence>
<comment type="similarity">
    <text evidence="2">Belongs to the glycosyl hydrolase 3 family.</text>
</comment>
<evidence type="ECO:0000256" key="3">
    <source>
        <dbReference type="ARBA" id="ARBA00012744"/>
    </source>
</evidence>
<keyword evidence="4 7" id="KW-0732">Signal</keyword>
<dbReference type="EC" id="3.2.1.21" evidence="3"/>
<dbReference type="InterPro" id="IPR051915">
    <property type="entry name" value="Cellulose_Degrad_GH3"/>
</dbReference>
<feature type="signal peptide" evidence="7">
    <location>
        <begin position="1"/>
        <end position="30"/>
    </location>
</feature>
<keyword evidence="10" id="KW-1185">Reference proteome</keyword>
<evidence type="ECO:0000313" key="9">
    <source>
        <dbReference type="EMBL" id="SDN84971.1"/>
    </source>
</evidence>
<dbReference type="GO" id="GO:0009251">
    <property type="term" value="P:glucan catabolic process"/>
    <property type="evidence" value="ECO:0007669"/>
    <property type="project" value="TreeGrafter"/>
</dbReference>
<dbReference type="EMBL" id="FNIM01000018">
    <property type="protein sequence ID" value="SDN84971.1"/>
    <property type="molecule type" value="Genomic_DNA"/>
</dbReference>
<dbReference type="PROSITE" id="PS51257">
    <property type="entry name" value="PROKAR_LIPOPROTEIN"/>
    <property type="match status" value="1"/>
</dbReference>
<dbReference type="SUPFAM" id="SSF51445">
    <property type="entry name" value="(Trans)glycosidases"/>
    <property type="match status" value="1"/>
</dbReference>
<dbReference type="Pfam" id="PF00933">
    <property type="entry name" value="Glyco_hydro_3"/>
    <property type="match status" value="1"/>
</dbReference>
<dbReference type="InterPro" id="IPR017853">
    <property type="entry name" value="GH"/>
</dbReference>
<dbReference type="PANTHER" id="PTHR30620:SF16">
    <property type="entry name" value="LYSOSOMAL BETA GLUCOSIDASE"/>
    <property type="match status" value="1"/>
</dbReference>
<dbReference type="Gene3D" id="3.40.50.1700">
    <property type="entry name" value="Glycoside hydrolase family 3 C-terminal domain"/>
    <property type="match status" value="1"/>
</dbReference>
<evidence type="ECO:0000313" key="10">
    <source>
        <dbReference type="Proteomes" id="UP000198541"/>
    </source>
</evidence>
<dbReference type="InterPro" id="IPR036881">
    <property type="entry name" value="Glyco_hydro_3_C_sf"/>
</dbReference>
<protein>
    <recommendedName>
        <fullName evidence="3">beta-glucosidase</fullName>
        <ecNumber evidence="3">3.2.1.21</ecNumber>
    </recommendedName>
</protein>
<keyword evidence="5" id="KW-0378">Hydrolase</keyword>
<dbReference type="GO" id="GO:0008422">
    <property type="term" value="F:beta-glucosidase activity"/>
    <property type="evidence" value="ECO:0007669"/>
    <property type="project" value="UniProtKB-EC"/>
</dbReference>
<dbReference type="RefSeq" id="WP_092537725.1">
    <property type="nucleotide sequence ID" value="NZ_FNIM01000018.1"/>
</dbReference>
<gene>
    <name evidence="9" type="ORF">SAMN05216355_11828</name>
</gene>
<feature type="chain" id="PRO_5038859664" description="beta-glucosidase" evidence="7">
    <location>
        <begin position="31"/>
        <end position="801"/>
    </location>
</feature>
<dbReference type="SUPFAM" id="SSF52279">
    <property type="entry name" value="Beta-D-glucan exohydrolase, C-terminal domain"/>
    <property type="match status" value="1"/>
</dbReference>
<evidence type="ECO:0000256" key="2">
    <source>
        <dbReference type="ARBA" id="ARBA00005336"/>
    </source>
</evidence>
<dbReference type="Proteomes" id="UP000198541">
    <property type="component" value="Unassembled WGS sequence"/>
</dbReference>
<dbReference type="InterPro" id="IPR036962">
    <property type="entry name" value="Glyco_hydro_3_N_sf"/>
</dbReference>
<organism evidence="9 10">
    <name type="scientific">Actinomyces ruminicola</name>
    <dbReference type="NCBI Taxonomy" id="332524"/>
    <lineage>
        <taxon>Bacteria</taxon>
        <taxon>Bacillati</taxon>
        <taxon>Actinomycetota</taxon>
        <taxon>Actinomycetes</taxon>
        <taxon>Actinomycetales</taxon>
        <taxon>Actinomycetaceae</taxon>
        <taxon>Actinomyces</taxon>
    </lineage>
</organism>
<dbReference type="InterPro" id="IPR001764">
    <property type="entry name" value="Glyco_hydro_3_N"/>
</dbReference>
<sequence length="801" mass="85357">MKIAYGRGLTVATVAAALALTGCASGGSTADATASPGLDNNGNTYITQELDDGQTYFTRVVNPNGGQVLSFSADGGMSIIEQVDGDYTYAFKDLDGDGELDPAEDWRLEGSKRAADYATGLSKEQMAGLMLFSSHERAPEEGLTAEQQEYLSESYLRAVLNAGSSDVTANVQWVNQMQAYVETLGSADTPYIPVNFSSDPRSDASGDGSFTEVGEISSWPSSLGLAATFDPDTVLQFGQMASQEYKSLGIGTALSPQIDLATEPRWLRVSGTFGEDAEMAGTMAANYVAGFQGTYAEDGGDTGWGTDSVATMIKHWPGDGAGEGGRESHTNAGKYEVMVGGNSAEHWSVFQQALDSAAVMTSYSITLGPDGEPEYTQRMGSSYDDGKLTALREDNSYEGVVVTDWGVTRATTDPDEPVIATGWGAEDLSVEERHFEIIKNGTDMFGGNNDAAPVLAAYDMWQSAYEAGELDVDARTRWQQSASRILTMSFNIGAFDNPFLDLAASQEQVGSQDKVTAGQEAQLNSIVTLKNDGAITLDPEADWSDKTVYIPQTYDTGFNGAFSEAEYTEGPSLDVETAEQYFGKVVTDEVEYDADGRVTGYTAPDLSDVDLVLVGMRSPINGTSFSKAGWNEEEGSWYPLSLQYGTYTADGDNVRRTSISGDVLADGSRENRSYYGASSAISNGADLDAFNRAADAVTASGRDIPVVVALKATNPVIPAEFEARADAIVVGFGVADEALIRVALGLHESNGRLPVQFPADMDTVEANQEDVPKDLTPYTDSVGNTYDYGFGLHLDGSVIKD</sequence>
<keyword evidence="6" id="KW-0326">Glycosidase</keyword>
<evidence type="ECO:0000256" key="4">
    <source>
        <dbReference type="ARBA" id="ARBA00022729"/>
    </source>
</evidence>
<dbReference type="AlphaFoldDB" id="A0A1H0ERI8"/>
<accession>A0A1H0ERI8</accession>
<evidence type="ECO:0000256" key="5">
    <source>
        <dbReference type="ARBA" id="ARBA00022801"/>
    </source>
</evidence>
<dbReference type="PANTHER" id="PTHR30620">
    <property type="entry name" value="PERIPLASMIC BETA-GLUCOSIDASE-RELATED"/>
    <property type="match status" value="1"/>
</dbReference>
<dbReference type="Gene3D" id="3.20.20.300">
    <property type="entry name" value="Glycoside hydrolase, family 3, N-terminal domain"/>
    <property type="match status" value="1"/>
</dbReference>
<comment type="catalytic activity">
    <reaction evidence="1">
        <text>Hydrolysis of terminal, non-reducing beta-D-glucosyl residues with release of beta-D-glucose.</text>
        <dbReference type="EC" id="3.2.1.21"/>
    </reaction>
</comment>
<evidence type="ECO:0000256" key="1">
    <source>
        <dbReference type="ARBA" id="ARBA00000448"/>
    </source>
</evidence>
<reference evidence="10" key="1">
    <citation type="submission" date="2016-10" db="EMBL/GenBank/DDBJ databases">
        <authorList>
            <person name="Varghese N."/>
            <person name="Submissions S."/>
        </authorList>
    </citation>
    <scope>NUCLEOTIDE SEQUENCE [LARGE SCALE GENOMIC DNA]</scope>
    <source>
        <strain evidence="10">DSM 27982</strain>
    </source>
</reference>
<evidence type="ECO:0000256" key="7">
    <source>
        <dbReference type="SAM" id="SignalP"/>
    </source>
</evidence>
<name>A0A1H0ERI8_9ACTO</name>
<feature type="domain" description="Glycoside hydrolase family 3 N-terminal" evidence="8">
    <location>
        <begin position="144"/>
        <end position="430"/>
    </location>
</feature>
<proteinExistence type="inferred from homology"/>